<keyword evidence="6 7" id="KW-0472">Membrane</keyword>
<feature type="transmembrane region" description="Helical" evidence="7">
    <location>
        <begin position="426"/>
        <end position="448"/>
    </location>
</feature>
<feature type="transmembrane region" description="Helical" evidence="7">
    <location>
        <begin position="224"/>
        <end position="246"/>
    </location>
</feature>
<feature type="transmembrane region" description="Helical" evidence="7">
    <location>
        <begin position="184"/>
        <end position="204"/>
    </location>
</feature>
<evidence type="ECO:0000256" key="3">
    <source>
        <dbReference type="ARBA" id="ARBA00022448"/>
    </source>
</evidence>
<feature type="transmembrane region" description="Helical" evidence="7">
    <location>
        <begin position="274"/>
        <end position="293"/>
    </location>
</feature>
<dbReference type="RefSeq" id="WP_090174089.1">
    <property type="nucleotide sequence ID" value="NZ_FMXR01000013.1"/>
</dbReference>
<organism evidence="9 10">
    <name type="scientific">Eubacterium oxidoreducens</name>
    <dbReference type="NCBI Taxonomy" id="1732"/>
    <lineage>
        <taxon>Bacteria</taxon>
        <taxon>Bacillati</taxon>
        <taxon>Bacillota</taxon>
        <taxon>Clostridia</taxon>
        <taxon>Eubacteriales</taxon>
        <taxon>Eubacteriaceae</taxon>
        <taxon>Eubacterium</taxon>
    </lineage>
</organism>
<protein>
    <submittedName>
        <fullName evidence="9">Solute carrier family 13 (Sodium-dependent dicarboxylate transporter), member 2/3/5</fullName>
    </submittedName>
</protein>
<feature type="transmembrane region" description="Helical" evidence="7">
    <location>
        <begin position="346"/>
        <end position="365"/>
    </location>
</feature>
<dbReference type="InterPro" id="IPR004680">
    <property type="entry name" value="Cit_transptr-like_dom"/>
</dbReference>
<dbReference type="STRING" id="1732.SAMN02910417_01862"/>
<feature type="transmembrane region" description="Helical" evidence="7">
    <location>
        <begin position="468"/>
        <end position="486"/>
    </location>
</feature>
<dbReference type="GO" id="GO:0005886">
    <property type="term" value="C:plasma membrane"/>
    <property type="evidence" value="ECO:0007669"/>
    <property type="project" value="TreeGrafter"/>
</dbReference>
<feature type="transmembrane region" description="Helical" evidence="7">
    <location>
        <begin position="7"/>
        <end position="26"/>
    </location>
</feature>
<comment type="similarity">
    <text evidence="2">Belongs to the SLC13A/DASS transporter (TC 2.A.47) family. NADC subfamily.</text>
</comment>
<dbReference type="EMBL" id="FMXR01000013">
    <property type="protein sequence ID" value="SDB25116.1"/>
    <property type="molecule type" value="Genomic_DNA"/>
</dbReference>
<comment type="subcellular location">
    <subcellularLocation>
        <location evidence="1">Membrane</location>
        <topology evidence="1">Multi-pass membrane protein</topology>
    </subcellularLocation>
</comment>
<evidence type="ECO:0000256" key="1">
    <source>
        <dbReference type="ARBA" id="ARBA00004141"/>
    </source>
</evidence>
<evidence type="ECO:0000313" key="9">
    <source>
        <dbReference type="EMBL" id="SDB25116.1"/>
    </source>
</evidence>
<name>A0A1G6BWV5_EUBOX</name>
<feature type="transmembrane region" description="Helical" evidence="7">
    <location>
        <begin position="305"/>
        <end position="325"/>
    </location>
</feature>
<feature type="transmembrane region" description="Helical" evidence="7">
    <location>
        <begin position="90"/>
        <end position="109"/>
    </location>
</feature>
<feature type="transmembrane region" description="Helical" evidence="7">
    <location>
        <begin position="385"/>
        <end position="414"/>
    </location>
</feature>
<keyword evidence="4 7" id="KW-0812">Transmembrane</keyword>
<evidence type="ECO:0000256" key="2">
    <source>
        <dbReference type="ARBA" id="ARBA00006772"/>
    </source>
</evidence>
<evidence type="ECO:0000256" key="4">
    <source>
        <dbReference type="ARBA" id="ARBA00022692"/>
    </source>
</evidence>
<evidence type="ECO:0000256" key="6">
    <source>
        <dbReference type="ARBA" id="ARBA00023136"/>
    </source>
</evidence>
<reference evidence="9 10" key="1">
    <citation type="submission" date="2016-10" db="EMBL/GenBank/DDBJ databases">
        <authorList>
            <person name="de Groot N.N."/>
        </authorList>
    </citation>
    <scope>NUCLEOTIDE SEQUENCE [LARGE SCALE GENOMIC DNA]</scope>
    <source>
        <strain evidence="9 10">DSM 3217</strain>
    </source>
</reference>
<dbReference type="Proteomes" id="UP000199228">
    <property type="component" value="Unassembled WGS sequence"/>
</dbReference>
<sequence length="487" mass="52685">MAKNKEYIHYLIALIIGIILFVALPANGVYDAEADVTTGGLTVLGVRVIAILVPTLYLWLTTNSHWTSLLALAMLVMTEAMTANEVWAGSMGHFVVITIISYYMLNVALRDTGVINKIAIFFVTRKFCQGKPYAFMAMFFAASLIIGMFMDNMSLAIIFIGIANTLCEEIGIKKGDKFYTTMFLGVLLTNVIYSIASPIAHALPNIIMGSAAQQLGIEITYTDWLAVGIPFAVVMYFVVLLAVRLMNPDTTQFKNFDPEALKKKYPPLDGRGKFAAIVFIIVIAMVILPSLLANSGGSFGAFWTYWKTVGTVVPALLAIACLAIVKMKGEPVLNVPSGLKQLPMPAIIFAGTVSCFANPISNANTGIKVWLSDLLQPAVANMAPFAIVIVLMIIAVIMTNFLSNTVTMVLFFNIGIALISVDQMNMGMFTIIISLAASMASITPSASVPSPLFFGEGYLNMKDTLKSNLVFVILSVVVLIIFGAILL</sequence>
<gene>
    <name evidence="9" type="ORF">SAMN02910417_01862</name>
</gene>
<evidence type="ECO:0000256" key="7">
    <source>
        <dbReference type="SAM" id="Phobius"/>
    </source>
</evidence>
<proteinExistence type="inferred from homology"/>
<evidence type="ECO:0000256" key="5">
    <source>
        <dbReference type="ARBA" id="ARBA00022989"/>
    </source>
</evidence>
<accession>A0A1G6BWV5</accession>
<feature type="domain" description="Citrate transporter-like" evidence="8">
    <location>
        <begin position="61"/>
        <end position="405"/>
    </location>
</feature>
<dbReference type="PANTHER" id="PTHR10283">
    <property type="entry name" value="SOLUTE CARRIER FAMILY 13 MEMBER"/>
    <property type="match status" value="1"/>
</dbReference>
<keyword evidence="10" id="KW-1185">Reference proteome</keyword>
<feature type="transmembrane region" description="Helical" evidence="7">
    <location>
        <begin position="38"/>
        <end position="59"/>
    </location>
</feature>
<dbReference type="OrthoDB" id="5445144at2"/>
<dbReference type="GO" id="GO:0022857">
    <property type="term" value="F:transmembrane transporter activity"/>
    <property type="evidence" value="ECO:0007669"/>
    <property type="project" value="TreeGrafter"/>
</dbReference>
<dbReference type="Pfam" id="PF03600">
    <property type="entry name" value="CitMHS"/>
    <property type="match status" value="1"/>
</dbReference>
<keyword evidence="3" id="KW-0813">Transport</keyword>
<evidence type="ECO:0000313" key="10">
    <source>
        <dbReference type="Proteomes" id="UP000199228"/>
    </source>
</evidence>
<dbReference type="PANTHER" id="PTHR10283:SF82">
    <property type="entry name" value="SOLUTE CARRIER FAMILY 13 MEMBER 2"/>
    <property type="match status" value="1"/>
</dbReference>
<dbReference type="AlphaFoldDB" id="A0A1G6BWV5"/>
<keyword evidence="5 7" id="KW-1133">Transmembrane helix</keyword>
<evidence type="ECO:0000259" key="8">
    <source>
        <dbReference type="Pfam" id="PF03600"/>
    </source>
</evidence>